<evidence type="ECO:0000256" key="5">
    <source>
        <dbReference type="ARBA" id="ARBA00023002"/>
    </source>
</evidence>
<organism evidence="9 10">
    <name type="scientific">Candidatus Iainarchaeum sp</name>
    <dbReference type="NCBI Taxonomy" id="3101447"/>
    <lineage>
        <taxon>Archaea</taxon>
        <taxon>Candidatus Iainarchaeota</taxon>
        <taxon>Candidatus Iainarchaeia</taxon>
        <taxon>Candidatus Iainarchaeales</taxon>
        <taxon>Candidatus Iainarchaeaceae</taxon>
        <taxon>Candidatus Iainarchaeum</taxon>
    </lineage>
</organism>
<keyword evidence="3" id="KW-0313">Glucose metabolism</keyword>
<gene>
    <name evidence="9" type="ORF">J4215_05100</name>
</gene>
<evidence type="ECO:0000313" key="9">
    <source>
        <dbReference type="EMBL" id="MBS3061931.1"/>
    </source>
</evidence>
<dbReference type="Gene3D" id="3.30.360.10">
    <property type="entry name" value="Dihydrodipicolinate Reductase, domain 2"/>
    <property type="match status" value="1"/>
</dbReference>
<evidence type="ECO:0000259" key="7">
    <source>
        <dbReference type="Pfam" id="PF00479"/>
    </source>
</evidence>
<evidence type="ECO:0000256" key="1">
    <source>
        <dbReference type="ARBA" id="ARBA00004937"/>
    </source>
</evidence>
<dbReference type="NCBIfam" id="TIGR00871">
    <property type="entry name" value="zwf"/>
    <property type="match status" value="1"/>
</dbReference>
<dbReference type="PRINTS" id="PR00079">
    <property type="entry name" value="G6PDHDRGNASE"/>
</dbReference>
<dbReference type="GO" id="GO:0050661">
    <property type="term" value="F:NADP binding"/>
    <property type="evidence" value="ECO:0007669"/>
    <property type="project" value="InterPro"/>
</dbReference>
<dbReference type="PANTHER" id="PTHR23429">
    <property type="entry name" value="GLUCOSE-6-PHOSPHATE 1-DEHYDROGENASE G6PD"/>
    <property type="match status" value="1"/>
</dbReference>
<evidence type="ECO:0000256" key="6">
    <source>
        <dbReference type="ARBA" id="ARBA00023277"/>
    </source>
</evidence>
<dbReference type="InterPro" id="IPR022674">
    <property type="entry name" value="G6P_DH_NAD-bd"/>
</dbReference>
<comment type="pathway">
    <text evidence="1">Carbohydrate degradation; pentose phosphate pathway; D-ribulose 5-phosphate from D-glucose 6-phosphate (oxidative stage): step 1/3.</text>
</comment>
<dbReference type="HAMAP" id="MF_00966">
    <property type="entry name" value="G6PD"/>
    <property type="match status" value="1"/>
</dbReference>
<accession>A0A8T4L522</accession>
<dbReference type="EMBL" id="JAGVWC010000011">
    <property type="protein sequence ID" value="MBS3061931.1"/>
    <property type="molecule type" value="Genomic_DNA"/>
</dbReference>
<comment type="similarity">
    <text evidence="2">Belongs to the glucose-6-phosphate dehydrogenase family.</text>
</comment>
<dbReference type="PIRSF" id="PIRSF000110">
    <property type="entry name" value="G6PD"/>
    <property type="match status" value="1"/>
</dbReference>
<dbReference type="Proteomes" id="UP000675968">
    <property type="component" value="Unassembled WGS sequence"/>
</dbReference>
<dbReference type="GO" id="GO:0004345">
    <property type="term" value="F:glucose-6-phosphate dehydrogenase activity"/>
    <property type="evidence" value="ECO:0007669"/>
    <property type="project" value="UniProtKB-EC"/>
</dbReference>
<dbReference type="PROSITE" id="PS00069">
    <property type="entry name" value="G6P_DEHYDROGENASE"/>
    <property type="match status" value="1"/>
</dbReference>
<feature type="domain" description="Glucose-6-phosphate dehydrogenase NAD-binding" evidence="7">
    <location>
        <begin position="1"/>
        <end position="181"/>
    </location>
</feature>
<dbReference type="SUPFAM" id="SSF55347">
    <property type="entry name" value="Glyceraldehyde-3-phosphate dehydrogenase-like, C-terminal domain"/>
    <property type="match status" value="1"/>
</dbReference>
<evidence type="ECO:0000256" key="4">
    <source>
        <dbReference type="ARBA" id="ARBA00022857"/>
    </source>
</evidence>
<feature type="domain" description="Glucose-6-phosphate dehydrogenase C-terminal" evidence="8">
    <location>
        <begin position="184"/>
        <end position="479"/>
    </location>
</feature>
<keyword evidence="6" id="KW-0119">Carbohydrate metabolism</keyword>
<dbReference type="Pfam" id="PF02781">
    <property type="entry name" value="G6PD_C"/>
    <property type="match status" value="1"/>
</dbReference>
<evidence type="ECO:0000313" key="10">
    <source>
        <dbReference type="Proteomes" id="UP000675968"/>
    </source>
</evidence>
<dbReference type="GO" id="GO:0006006">
    <property type="term" value="P:glucose metabolic process"/>
    <property type="evidence" value="ECO:0007669"/>
    <property type="project" value="UniProtKB-KW"/>
</dbReference>
<dbReference type="Gene3D" id="3.40.50.720">
    <property type="entry name" value="NAD(P)-binding Rossmann-like Domain"/>
    <property type="match status" value="1"/>
</dbReference>
<dbReference type="InterPro" id="IPR019796">
    <property type="entry name" value="G6P_DH_AS"/>
</dbReference>
<dbReference type="AlphaFoldDB" id="A0A8T4L522"/>
<sequence length="492" mass="56777">MVFGATGDLFNRKLAPAFFKMYQSGWLSDAFAVVGIARKPKANEEFREQVKHAVQTHSRGISATKLESFLPHLFYHQTHFDEDEGFETLRELILFLDKEFHTQQNLVFYLATLPHQFHSISSKLKKHGLDKTNGFCRVIIEKPFGKDLQSAALLNRQLSDVFSEEQIFRIDHYLGKELVQNLLITRFANDIFQHPWNNKFVDSVQIMVAEQTGIQNRGTYYEKAGVLNDMVQNHILQLVALTAMDAPKSLDAKDIVTEKIKVLKQLHSSNRKGNNVVVLGQYRQGTVDDKPVVGYREEKDVDPYSNVPTFAALRLEINNKTWKGVPFYIRTGKRMPKNSARIWLDFKSKTKPLFQNLSQKIHSNHLEFRIQPDEGIALFFNVKVPGRKLEIKPYHLDFCHECEFALNTPEAYERLLSDCLHNDKTLFTSWEETRYAWKVLEPIKHICEHTVTECPTYLAGTWGPKEADELIEKDGRTWHAPKDYTGGKNGAY</sequence>
<dbReference type="GO" id="GO:0005829">
    <property type="term" value="C:cytosol"/>
    <property type="evidence" value="ECO:0007669"/>
    <property type="project" value="TreeGrafter"/>
</dbReference>
<name>A0A8T4L522_9ARCH</name>
<dbReference type="GO" id="GO:0009051">
    <property type="term" value="P:pentose-phosphate shunt, oxidative branch"/>
    <property type="evidence" value="ECO:0007669"/>
    <property type="project" value="TreeGrafter"/>
</dbReference>
<evidence type="ECO:0000256" key="2">
    <source>
        <dbReference type="ARBA" id="ARBA00009975"/>
    </source>
</evidence>
<dbReference type="Pfam" id="PF00479">
    <property type="entry name" value="G6PD_N"/>
    <property type="match status" value="1"/>
</dbReference>
<keyword evidence="5 9" id="KW-0560">Oxidoreductase</keyword>
<evidence type="ECO:0000259" key="8">
    <source>
        <dbReference type="Pfam" id="PF02781"/>
    </source>
</evidence>
<dbReference type="InterPro" id="IPR001282">
    <property type="entry name" value="G6P_DH"/>
</dbReference>
<dbReference type="PANTHER" id="PTHR23429:SF0">
    <property type="entry name" value="GLUCOSE-6-PHOSPHATE 1-DEHYDROGENASE"/>
    <property type="match status" value="1"/>
</dbReference>
<reference evidence="9" key="1">
    <citation type="submission" date="2021-03" db="EMBL/GenBank/DDBJ databases">
        <authorList>
            <person name="Jaffe A."/>
        </authorList>
    </citation>
    <scope>NUCLEOTIDE SEQUENCE</scope>
    <source>
        <strain evidence="9">RIFCSPLOWO2_01_FULL_AR10_48_17</strain>
    </source>
</reference>
<dbReference type="SUPFAM" id="SSF51735">
    <property type="entry name" value="NAD(P)-binding Rossmann-fold domains"/>
    <property type="match status" value="1"/>
</dbReference>
<dbReference type="InterPro" id="IPR022675">
    <property type="entry name" value="G6P_DH_C"/>
</dbReference>
<dbReference type="InterPro" id="IPR036291">
    <property type="entry name" value="NAD(P)-bd_dom_sf"/>
</dbReference>
<comment type="caution">
    <text evidence="9">The sequence shown here is derived from an EMBL/GenBank/DDBJ whole genome shotgun (WGS) entry which is preliminary data.</text>
</comment>
<dbReference type="EC" id="1.1.1.49" evidence="9"/>
<proteinExistence type="inferred from homology"/>
<reference evidence="9" key="2">
    <citation type="submission" date="2021-05" db="EMBL/GenBank/DDBJ databases">
        <title>Protein family content uncovers lineage relationships and bacterial pathway maintenance mechanisms in DPANN archaea.</title>
        <authorList>
            <person name="Castelle C.J."/>
            <person name="Meheust R."/>
            <person name="Jaffe A.L."/>
            <person name="Seitz K."/>
            <person name="Gong X."/>
            <person name="Baker B.J."/>
            <person name="Banfield J.F."/>
        </authorList>
    </citation>
    <scope>NUCLEOTIDE SEQUENCE</scope>
    <source>
        <strain evidence="9">RIFCSPLOWO2_01_FULL_AR10_48_17</strain>
    </source>
</reference>
<evidence type="ECO:0000256" key="3">
    <source>
        <dbReference type="ARBA" id="ARBA00022526"/>
    </source>
</evidence>
<keyword evidence="4" id="KW-0521">NADP</keyword>
<protein>
    <submittedName>
        <fullName evidence="9">Glucose-6-phosphate dehydrogenase</fullName>
        <ecNumber evidence="9">1.1.1.49</ecNumber>
    </submittedName>
</protein>